<dbReference type="AlphaFoldDB" id="A0A285HG43"/>
<dbReference type="Pfam" id="PF02743">
    <property type="entry name" value="dCache_1"/>
    <property type="match status" value="1"/>
</dbReference>
<keyword evidence="4 9" id="KW-0812">Transmembrane</keyword>
<dbReference type="PANTHER" id="PTHR43531:SF11">
    <property type="entry name" value="METHYL-ACCEPTING CHEMOTAXIS PROTEIN 3"/>
    <property type="match status" value="1"/>
</dbReference>
<evidence type="ECO:0000313" key="13">
    <source>
        <dbReference type="Proteomes" id="UP000219573"/>
    </source>
</evidence>
<dbReference type="Gene3D" id="1.10.287.950">
    <property type="entry name" value="Methyl-accepting chemotaxis protein"/>
    <property type="match status" value="1"/>
</dbReference>
<comment type="subcellular location">
    <subcellularLocation>
        <location evidence="1">Cell membrane</location>
        <topology evidence="1">Multi-pass membrane protein</topology>
    </subcellularLocation>
</comment>
<dbReference type="EMBL" id="OBDZ01000018">
    <property type="protein sequence ID" value="SNY34685.1"/>
    <property type="molecule type" value="Genomic_DNA"/>
</dbReference>
<evidence type="ECO:0000256" key="3">
    <source>
        <dbReference type="ARBA" id="ARBA00022500"/>
    </source>
</evidence>
<dbReference type="Pfam" id="PF00015">
    <property type="entry name" value="MCPsignal"/>
    <property type="match status" value="1"/>
</dbReference>
<dbReference type="GO" id="GO:0007165">
    <property type="term" value="P:signal transduction"/>
    <property type="evidence" value="ECO:0007669"/>
    <property type="project" value="UniProtKB-KW"/>
</dbReference>
<dbReference type="Pfam" id="PF00672">
    <property type="entry name" value="HAMP"/>
    <property type="match status" value="1"/>
</dbReference>
<sequence>MFKSIKKMMTVRNKLLLFILVPLVTTLLALLYQNYNLVIDNVTATVESNGLEQVKNNAKLIDNWLTAKENEVKLLANSVNLEEGWNQKQEELWVIIDKLKANSLQGTFANLMLIDLNGQAWTTQDRGVYDLSKRDYFQQVKESKSMFISDPVNSKLSGKDIFTVTVPLTDQSGKMIGVLAGNVLLSPLQEIVDDFKLGQTGYAYLLNSIGLTIAHPDRQNILKLDLTNSNNSKISTELASISENMISGDFGKASYNYEGIDKYVYYHPIGEANWSLALTVPVKELTVAADEIFKKSAIGYGVLLVIISIIVFLLSGSIAKAIQEVQQVLAKVAKGDFTEKSKVRSYDELGKMAKSLNITIDQLSEVLHKVQRSSINVSNASEEISGGNQDLSQRTQEQASSLEEVSATIQQITASIQEVAASSDNTDNLATKTMEVIEEGSQVVGRTMESMSKITASSKEIAAIINVVNDIAFQTNLLALNAAVEAARAGEHGKGFAVVAAEVRNLSARTAESAKEIENLISNIISQIEEGNHLVEETGNSLQQIVENSKHTSEAIAEIAVAMEEQSSAAGQIQGAVEELNQVTQQNASMVEEISSSSDSLNDEANELANIISGFKFSNVSTRKQVSTKIGQEDYRDDEIFNLLKDNKKFNEDDFERF</sequence>
<dbReference type="InterPro" id="IPR029151">
    <property type="entry name" value="Sensor-like_sf"/>
</dbReference>
<dbReference type="PROSITE" id="PS50885">
    <property type="entry name" value="HAMP"/>
    <property type="match status" value="1"/>
</dbReference>
<keyword evidence="2" id="KW-1003">Cell membrane</keyword>
<reference evidence="13" key="1">
    <citation type="submission" date="2017-09" db="EMBL/GenBank/DDBJ databases">
        <authorList>
            <person name="Varghese N."/>
            <person name="Submissions S."/>
        </authorList>
    </citation>
    <scope>NUCLEOTIDE SEQUENCE [LARGE SCALE GENOMIC DNA]</scope>
    <source>
        <strain evidence="13">MSL47</strain>
    </source>
</reference>
<evidence type="ECO:0000256" key="7">
    <source>
        <dbReference type="ARBA" id="ARBA00029447"/>
    </source>
</evidence>
<dbReference type="Proteomes" id="UP000219573">
    <property type="component" value="Unassembled WGS sequence"/>
</dbReference>
<dbReference type="Gene3D" id="3.30.450.20">
    <property type="entry name" value="PAS domain"/>
    <property type="match status" value="1"/>
</dbReference>
<dbReference type="InterPro" id="IPR004089">
    <property type="entry name" value="MCPsignal_dom"/>
</dbReference>
<dbReference type="SMART" id="SM00283">
    <property type="entry name" value="MA"/>
    <property type="match status" value="1"/>
</dbReference>
<dbReference type="GO" id="GO:0006935">
    <property type="term" value="P:chemotaxis"/>
    <property type="evidence" value="ECO:0007669"/>
    <property type="project" value="UniProtKB-KW"/>
</dbReference>
<keyword evidence="5 9" id="KW-1133">Transmembrane helix</keyword>
<dbReference type="CDD" id="cd11386">
    <property type="entry name" value="MCP_signal"/>
    <property type="match status" value="1"/>
</dbReference>
<evidence type="ECO:0000256" key="9">
    <source>
        <dbReference type="SAM" id="Phobius"/>
    </source>
</evidence>
<evidence type="ECO:0000256" key="4">
    <source>
        <dbReference type="ARBA" id="ARBA00022692"/>
    </source>
</evidence>
<dbReference type="PROSITE" id="PS50111">
    <property type="entry name" value="CHEMOTAXIS_TRANSDUC_2"/>
    <property type="match status" value="1"/>
</dbReference>
<keyword evidence="3" id="KW-0145">Chemotaxis</keyword>
<dbReference type="GO" id="GO:0004888">
    <property type="term" value="F:transmembrane signaling receptor activity"/>
    <property type="evidence" value="ECO:0007669"/>
    <property type="project" value="TreeGrafter"/>
</dbReference>
<evidence type="ECO:0000256" key="5">
    <source>
        <dbReference type="ARBA" id="ARBA00022989"/>
    </source>
</evidence>
<feature type="domain" description="HAMP" evidence="11">
    <location>
        <begin position="316"/>
        <end position="368"/>
    </location>
</feature>
<dbReference type="GO" id="GO:0005886">
    <property type="term" value="C:plasma membrane"/>
    <property type="evidence" value="ECO:0007669"/>
    <property type="project" value="UniProtKB-SubCell"/>
</dbReference>
<dbReference type="InterPro" id="IPR033479">
    <property type="entry name" value="dCache_1"/>
</dbReference>
<proteinExistence type="inferred from homology"/>
<dbReference type="CDD" id="cd12914">
    <property type="entry name" value="PDC1_DGC_like"/>
    <property type="match status" value="1"/>
</dbReference>
<dbReference type="SMART" id="SM00304">
    <property type="entry name" value="HAMP"/>
    <property type="match status" value="1"/>
</dbReference>
<dbReference type="SUPFAM" id="SSF58104">
    <property type="entry name" value="Methyl-accepting chemotaxis protein (MCP) signaling domain"/>
    <property type="match status" value="1"/>
</dbReference>
<evidence type="ECO:0000256" key="6">
    <source>
        <dbReference type="ARBA" id="ARBA00023136"/>
    </source>
</evidence>
<dbReference type="FunFam" id="1.10.287.950:FF:000001">
    <property type="entry name" value="Methyl-accepting chemotaxis sensory transducer"/>
    <property type="match status" value="1"/>
</dbReference>
<keyword evidence="8" id="KW-0807">Transducer</keyword>
<evidence type="ECO:0000259" key="11">
    <source>
        <dbReference type="PROSITE" id="PS50885"/>
    </source>
</evidence>
<keyword evidence="6 9" id="KW-0472">Membrane</keyword>
<evidence type="ECO:0000256" key="2">
    <source>
        <dbReference type="ARBA" id="ARBA00022475"/>
    </source>
</evidence>
<evidence type="ECO:0000313" key="12">
    <source>
        <dbReference type="EMBL" id="SNY34685.1"/>
    </source>
</evidence>
<feature type="domain" description="Methyl-accepting transducer" evidence="10">
    <location>
        <begin position="373"/>
        <end position="602"/>
    </location>
</feature>
<protein>
    <submittedName>
        <fullName evidence="12">Methyl-accepting chemotaxis sensory transducer with Cache sensor</fullName>
    </submittedName>
</protein>
<comment type="similarity">
    <text evidence="7">Belongs to the methyl-accepting chemotaxis (MCP) protein family.</text>
</comment>
<dbReference type="PANTHER" id="PTHR43531">
    <property type="entry name" value="PROTEIN ICFG"/>
    <property type="match status" value="1"/>
</dbReference>
<dbReference type="SUPFAM" id="SSF103190">
    <property type="entry name" value="Sensory domain-like"/>
    <property type="match status" value="1"/>
</dbReference>
<gene>
    <name evidence="12" type="ORF">SAMN06265827_11864</name>
</gene>
<dbReference type="InterPro" id="IPR003660">
    <property type="entry name" value="HAMP_dom"/>
</dbReference>
<accession>A0A285HG43</accession>
<keyword evidence="13" id="KW-1185">Reference proteome</keyword>
<name>A0A285HG43_9FIRM</name>
<organism evidence="12 13">
    <name type="scientific">Orenia metallireducens</name>
    <dbReference type="NCBI Taxonomy" id="1413210"/>
    <lineage>
        <taxon>Bacteria</taxon>
        <taxon>Bacillati</taxon>
        <taxon>Bacillota</taxon>
        <taxon>Clostridia</taxon>
        <taxon>Halanaerobiales</taxon>
        <taxon>Halobacteroidaceae</taxon>
        <taxon>Orenia</taxon>
    </lineage>
</organism>
<evidence type="ECO:0000256" key="8">
    <source>
        <dbReference type="PROSITE-ProRule" id="PRU00284"/>
    </source>
</evidence>
<dbReference type="CDD" id="cd12912">
    <property type="entry name" value="PDC2_MCP_like"/>
    <property type="match status" value="1"/>
</dbReference>
<evidence type="ECO:0000259" key="10">
    <source>
        <dbReference type="PROSITE" id="PS50111"/>
    </source>
</evidence>
<dbReference type="InterPro" id="IPR051310">
    <property type="entry name" value="MCP_chemotaxis"/>
</dbReference>
<evidence type="ECO:0000256" key="1">
    <source>
        <dbReference type="ARBA" id="ARBA00004651"/>
    </source>
</evidence>
<feature type="transmembrane region" description="Helical" evidence="9">
    <location>
        <begin position="297"/>
        <end position="319"/>
    </location>
</feature>
<dbReference type="CDD" id="cd06225">
    <property type="entry name" value="HAMP"/>
    <property type="match status" value="1"/>
</dbReference>